<name>A0A4S8KXI7_DENBC</name>
<dbReference type="EMBL" id="ML179877">
    <property type="protein sequence ID" value="THU80714.1"/>
    <property type="molecule type" value="Genomic_DNA"/>
</dbReference>
<reference evidence="2 3" key="1">
    <citation type="journal article" date="2019" name="Nat. Ecol. Evol.">
        <title>Megaphylogeny resolves global patterns of mushroom evolution.</title>
        <authorList>
            <person name="Varga T."/>
            <person name="Krizsan K."/>
            <person name="Foldi C."/>
            <person name="Dima B."/>
            <person name="Sanchez-Garcia M."/>
            <person name="Sanchez-Ramirez S."/>
            <person name="Szollosi G.J."/>
            <person name="Szarkandi J.G."/>
            <person name="Papp V."/>
            <person name="Albert L."/>
            <person name="Andreopoulos W."/>
            <person name="Angelini C."/>
            <person name="Antonin V."/>
            <person name="Barry K.W."/>
            <person name="Bougher N.L."/>
            <person name="Buchanan P."/>
            <person name="Buyck B."/>
            <person name="Bense V."/>
            <person name="Catcheside P."/>
            <person name="Chovatia M."/>
            <person name="Cooper J."/>
            <person name="Damon W."/>
            <person name="Desjardin D."/>
            <person name="Finy P."/>
            <person name="Geml J."/>
            <person name="Haridas S."/>
            <person name="Hughes K."/>
            <person name="Justo A."/>
            <person name="Karasinski D."/>
            <person name="Kautmanova I."/>
            <person name="Kiss B."/>
            <person name="Kocsube S."/>
            <person name="Kotiranta H."/>
            <person name="LaButti K.M."/>
            <person name="Lechner B.E."/>
            <person name="Liimatainen K."/>
            <person name="Lipzen A."/>
            <person name="Lukacs Z."/>
            <person name="Mihaltcheva S."/>
            <person name="Morgado L.N."/>
            <person name="Niskanen T."/>
            <person name="Noordeloos M.E."/>
            <person name="Ohm R.A."/>
            <person name="Ortiz-Santana B."/>
            <person name="Ovrebo C."/>
            <person name="Racz N."/>
            <person name="Riley R."/>
            <person name="Savchenko A."/>
            <person name="Shiryaev A."/>
            <person name="Soop K."/>
            <person name="Spirin V."/>
            <person name="Szebenyi C."/>
            <person name="Tomsovsky M."/>
            <person name="Tulloss R.E."/>
            <person name="Uehling J."/>
            <person name="Grigoriev I.V."/>
            <person name="Vagvolgyi C."/>
            <person name="Papp T."/>
            <person name="Martin F.M."/>
            <person name="Miettinen O."/>
            <person name="Hibbett D.S."/>
            <person name="Nagy L.G."/>
        </authorList>
    </citation>
    <scope>NUCLEOTIDE SEQUENCE [LARGE SCALE GENOMIC DNA]</scope>
    <source>
        <strain evidence="2 3">CBS 962.96</strain>
    </source>
</reference>
<proteinExistence type="predicted"/>
<dbReference type="AlphaFoldDB" id="A0A4S8KXI7"/>
<organism evidence="2 3">
    <name type="scientific">Dendrothele bispora (strain CBS 962.96)</name>
    <dbReference type="NCBI Taxonomy" id="1314807"/>
    <lineage>
        <taxon>Eukaryota</taxon>
        <taxon>Fungi</taxon>
        <taxon>Dikarya</taxon>
        <taxon>Basidiomycota</taxon>
        <taxon>Agaricomycotina</taxon>
        <taxon>Agaricomycetes</taxon>
        <taxon>Agaricomycetidae</taxon>
        <taxon>Agaricales</taxon>
        <taxon>Agaricales incertae sedis</taxon>
        <taxon>Dendrothele</taxon>
    </lineage>
</organism>
<feature type="region of interest" description="Disordered" evidence="1">
    <location>
        <begin position="68"/>
        <end position="93"/>
    </location>
</feature>
<dbReference type="Proteomes" id="UP000297245">
    <property type="component" value="Unassembled WGS sequence"/>
</dbReference>
<accession>A0A4S8KXI7</accession>
<evidence type="ECO:0000313" key="2">
    <source>
        <dbReference type="EMBL" id="THU80714.1"/>
    </source>
</evidence>
<protein>
    <submittedName>
        <fullName evidence="2">Uncharacterized protein</fullName>
    </submittedName>
</protein>
<gene>
    <name evidence="2" type="ORF">K435DRAFT_809664</name>
</gene>
<feature type="compositionally biased region" description="Polar residues" evidence="1">
    <location>
        <begin position="68"/>
        <end position="77"/>
    </location>
</feature>
<keyword evidence="3" id="KW-1185">Reference proteome</keyword>
<sequence>MGLATHCNTGYNSYKKIFARLFKEMQYFTLQRFDRICRNLAQIFTDTAQGSKLAGTYRDLAQTLTDTGQISNTSKIGSPQGPRKWSPQNSNPRVVRNIAGIGNKEGGEEGALFV</sequence>
<evidence type="ECO:0000313" key="3">
    <source>
        <dbReference type="Proteomes" id="UP000297245"/>
    </source>
</evidence>
<evidence type="ECO:0000256" key="1">
    <source>
        <dbReference type="SAM" id="MobiDB-lite"/>
    </source>
</evidence>